<dbReference type="EC" id="1.5.1.3" evidence="3 8"/>
<keyword evidence="11" id="KW-1185">Reference proteome</keyword>
<comment type="similarity">
    <text evidence="2 8">Belongs to the dihydrofolate reductase family.</text>
</comment>
<proteinExistence type="inferred from homology"/>
<evidence type="ECO:0000256" key="4">
    <source>
        <dbReference type="ARBA" id="ARBA00022563"/>
    </source>
</evidence>
<dbReference type="CDD" id="cd00209">
    <property type="entry name" value="DHFR"/>
    <property type="match status" value="1"/>
</dbReference>
<dbReference type="Pfam" id="PF00186">
    <property type="entry name" value="DHFR_1"/>
    <property type="match status" value="1"/>
</dbReference>
<accession>A0A916VG19</accession>
<dbReference type="EMBL" id="BMAQ01000014">
    <property type="protein sequence ID" value="GFR38254.1"/>
    <property type="molecule type" value="Genomic_DNA"/>
</dbReference>
<evidence type="ECO:0000256" key="1">
    <source>
        <dbReference type="ARBA" id="ARBA00004903"/>
    </source>
</evidence>
<dbReference type="InterPro" id="IPR012259">
    <property type="entry name" value="DHFR"/>
</dbReference>
<name>A0A916VG19_9BACL</name>
<dbReference type="SUPFAM" id="SSF53597">
    <property type="entry name" value="Dihydrofolate reductase-like"/>
    <property type="match status" value="1"/>
</dbReference>
<dbReference type="GO" id="GO:0046654">
    <property type="term" value="P:tetrahydrofolate biosynthetic process"/>
    <property type="evidence" value="ECO:0007669"/>
    <property type="project" value="InterPro"/>
</dbReference>
<dbReference type="GO" id="GO:0005829">
    <property type="term" value="C:cytosol"/>
    <property type="evidence" value="ECO:0007669"/>
    <property type="project" value="TreeGrafter"/>
</dbReference>
<dbReference type="InterPro" id="IPR024072">
    <property type="entry name" value="DHFR-like_dom_sf"/>
</dbReference>
<feature type="domain" description="DHFR" evidence="9">
    <location>
        <begin position="3"/>
        <end position="161"/>
    </location>
</feature>
<comment type="function">
    <text evidence="7 8">Key enzyme in folate metabolism. Catalyzes an essential reaction for de novo glycine and purine synthesis, and for DNA precursor synthesis.</text>
</comment>
<protein>
    <recommendedName>
        <fullName evidence="3 8">Dihydrofolate reductase</fullName>
        <ecNumber evidence="3 8">1.5.1.3</ecNumber>
    </recommendedName>
</protein>
<gene>
    <name evidence="10" type="primary">dfrA</name>
    <name evidence="10" type="ORF">PRECH8_15500</name>
</gene>
<comment type="catalytic activity">
    <reaction evidence="8">
        <text>(6S)-5,6,7,8-tetrahydrofolate + NADP(+) = 7,8-dihydrofolate + NADPH + H(+)</text>
        <dbReference type="Rhea" id="RHEA:15009"/>
        <dbReference type="ChEBI" id="CHEBI:15378"/>
        <dbReference type="ChEBI" id="CHEBI:57451"/>
        <dbReference type="ChEBI" id="CHEBI:57453"/>
        <dbReference type="ChEBI" id="CHEBI:57783"/>
        <dbReference type="ChEBI" id="CHEBI:58349"/>
        <dbReference type="EC" id="1.5.1.3"/>
    </reaction>
</comment>
<keyword evidence="6 8" id="KW-0560">Oxidoreductase</keyword>
<dbReference type="PROSITE" id="PS51330">
    <property type="entry name" value="DHFR_2"/>
    <property type="match status" value="1"/>
</dbReference>
<evidence type="ECO:0000256" key="3">
    <source>
        <dbReference type="ARBA" id="ARBA00012856"/>
    </source>
</evidence>
<dbReference type="PIRSF" id="PIRSF000194">
    <property type="entry name" value="DHFR"/>
    <property type="match status" value="1"/>
</dbReference>
<dbReference type="InterPro" id="IPR001796">
    <property type="entry name" value="DHFR_dom"/>
</dbReference>
<evidence type="ECO:0000256" key="7">
    <source>
        <dbReference type="ARBA" id="ARBA00025067"/>
    </source>
</evidence>
<comment type="pathway">
    <text evidence="1 8">Cofactor biosynthesis; tetrahydrofolate biosynthesis; 5,6,7,8-tetrahydrofolate from 7,8-dihydrofolate: step 1/1.</text>
</comment>
<keyword evidence="5 8" id="KW-0521">NADP</keyword>
<dbReference type="GO" id="GO:0006730">
    <property type="term" value="P:one-carbon metabolic process"/>
    <property type="evidence" value="ECO:0007669"/>
    <property type="project" value="UniProtKB-KW"/>
</dbReference>
<sequence>MTRLSIIVAMGKDRTIGKNNDLPWHLPDDLKRFRKITMGHPIIMGRKTHESIGKALDGRHNIVLTRDPEYRAEGCTVTHSVEETLQAVQDADEAFVIGGAEIIRLFLAQTDRIYLTYIDQDFAGDVFLPELAEEEWQLVSVTPGVTDERNPYRFEYRIYERIRASEDRRS</sequence>
<evidence type="ECO:0000256" key="6">
    <source>
        <dbReference type="ARBA" id="ARBA00023002"/>
    </source>
</evidence>
<dbReference type="PANTHER" id="PTHR48069:SF3">
    <property type="entry name" value="DIHYDROFOLATE REDUCTASE"/>
    <property type="match status" value="1"/>
</dbReference>
<dbReference type="AlphaFoldDB" id="A0A916VG19"/>
<evidence type="ECO:0000313" key="10">
    <source>
        <dbReference type="EMBL" id="GFR38254.1"/>
    </source>
</evidence>
<evidence type="ECO:0000256" key="8">
    <source>
        <dbReference type="PIRNR" id="PIRNR000194"/>
    </source>
</evidence>
<dbReference type="Proteomes" id="UP000654993">
    <property type="component" value="Unassembled WGS sequence"/>
</dbReference>
<dbReference type="PANTHER" id="PTHR48069">
    <property type="entry name" value="DIHYDROFOLATE REDUCTASE"/>
    <property type="match status" value="1"/>
</dbReference>
<reference evidence="10" key="2">
    <citation type="journal article" date="2021" name="Data Brief">
        <title>Draft genome sequence data of the facultative, thermophilic, xylanolytic bacterium Paenibacillus sp. strain DA-C8.</title>
        <authorList>
            <person name="Chhe C."/>
            <person name="Uke A."/>
            <person name="Baramee S."/>
            <person name="Ungkulpasvich U."/>
            <person name="Tachaapaikoon C."/>
            <person name="Pason P."/>
            <person name="Waeonukul R."/>
            <person name="Ratanakhanokchai K."/>
            <person name="Kosugi A."/>
        </authorList>
    </citation>
    <scope>NUCLEOTIDE SEQUENCE</scope>
    <source>
        <strain evidence="10">DA-C8</strain>
    </source>
</reference>
<dbReference type="GO" id="GO:0046452">
    <property type="term" value="P:dihydrofolate metabolic process"/>
    <property type="evidence" value="ECO:0007669"/>
    <property type="project" value="TreeGrafter"/>
</dbReference>
<dbReference type="RefSeq" id="WP_276569100.1">
    <property type="nucleotide sequence ID" value="NZ_BMAQ01000014.1"/>
</dbReference>
<reference evidence="10" key="1">
    <citation type="submission" date="2020-08" db="EMBL/GenBank/DDBJ databases">
        <authorList>
            <person name="Uke A."/>
            <person name="Chhe C."/>
            <person name="Baramee S."/>
            <person name="Kosugi A."/>
        </authorList>
    </citation>
    <scope>NUCLEOTIDE SEQUENCE</scope>
    <source>
        <strain evidence="10">DA-C8</strain>
    </source>
</reference>
<keyword evidence="4 8" id="KW-0554">One-carbon metabolism</keyword>
<evidence type="ECO:0000259" key="9">
    <source>
        <dbReference type="PROSITE" id="PS51330"/>
    </source>
</evidence>
<evidence type="ECO:0000313" key="11">
    <source>
        <dbReference type="Proteomes" id="UP000654993"/>
    </source>
</evidence>
<dbReference type="GO" id="GO:0070401">
    <property type="term" value="F:NADP+ binding"/>
    <property type="evidence" value="ECO:0007669"/>
    <property type="project" value="UniProtKB-ARBA"/>
</dbReference>
<dbReference type="Gene3D" id="3.40.430.10">
    <property type="entry name" value="Dihydrofolate Reductase, subunit A"/>
    <property type="match status" value="1"/>
</dbReference>
<evidence type="ECO:0000256" key="2">
    <source>
        <dbReference type="ARBA" id="ARBA00009539"/>
    </source>
</evidence>
<dbReference type="PRINTS" id="PR00070">
    <property type="entry name" value="DHFR"/>
</dbReference>
<dbReference type="GO" id="GO:0004146">
    <property type="term" value="F:dihydrofolate reductase activity"/>
    <property type="evidence" value="ECO:0007669"/>
    <property type="project" value="UniProtKB-EC"/>
</dbReference>
<dbReference type="FunFam" id="3.40.430.10:FF:000001">
    <property type="entry name" value="Dihydrofolate reductase"/>
    <property type="match status" value="1"/>
</dbReference>
<dbReference type="GO" id="GO:0046655">
    <property type="term" value="P:folic acid metabolic process"/>
    <property type="evidence" value="ECO:0007669"/>
    <property type="project" value="TreeGrafter"/>
</dbReference>
<comment type="caution">
    <text evidence="10">The sequence shown here is derived from an EMBL/GenBank/DDBJ whole genome shotgun (WGS) entry which is preliminary data.</text>
</comment>
<organism evidence="10 11">
    <name type="scientific">Insulibacter thermoxylanivorax</name>
    <dbReference type="NCBI Taxonomy" id="2749268"/>
    <lineage>
        <taxon>Bacteria</taxon>
        <taxon>Bacillati</taxon>
        <taxon>Bacillota</taxon>
        <taxon>Bacilli</taxon>
        <taxon>Bacillales</taxon>
        <taxon>Paenibacillaceae</taxon>
        <taxon>Insulibacter</taxon>
    </lineage>
</organism>
<evidence type="ECO:0000256" key="5">
    <source>
        <dbReference type="ARBA" id="ARBA00022857"/>
    </source>
</evidence>